<dbReference type="Gene3D" id="3.60.21.10">
    <property type="match status" value="1"/>
</dbReference>
<evidence type="ECO:0000256" key="3">
    <source>
        <dbReference type="ARBA" id="ARBA00022448"/>
    </source>
</evidence>
<dbReference type="GO" id="GO:0031410">
    <property type="term" value="C:cytoplasmic vesicle"/>
    <property type="evidence" value="ECO:0007669"/>
    <property type="project" value="UniProtKB-ARBA"/>
</dbReference>
<evidence type="ECO:0000256" key="2">
    <source>
        <dbReference type="ARBA" id="ARBA00017767"/>
    </source>
</evidence>
<dbReference type="AlphaFoldDB" id="A0A7S3NIH3"/>
<evidence type="ECO:0000313" key="7">
    <source>
        <dbReference type="EMBL" id="CAE0359787.1"/>
    </source>
</evidence>
<evidence type="ECO:0000256" key="4">
    <source>
        <dbReference type="ARBA" id="ARBA00022927"/>
    </source>
</evidence>
<sequence length="188" mass="21130">MSKDFGELVLVLGDVHIPHRCAFIPEKFQRMLVPNKMQHVICTGNLCTREQYDELRALAPNIHVVAGDMDEGLSFPEHKIVTVGQFRIGVIHGHQIVPWGDKNSLAMTQRRLDVDILISGHTHKNLVQEFDGKWFINPGSITGAYSSLEPEVTPSFVLLAIQGKKVVIYVYELHGDNVEVSKSEFQKS</sequence>
<dbReference type="CDD" id="cd07394">
    <property type="entry name" value="MPP_Vps29"/>
    <property type="match status" value="1"/>
</dbReference>
<comment type="similarity">
    <text evidence="1 5">Belongs to the VPS29 family.</text>
</comment>
<dbReference type="GO" id="GO:0030904">
    <property type="term" value="C:retromer complex"/>
    <property type="evidence" value="ECO:0007669"/>
    <property type="project" value="InterPro"/>
</dbReference>
<dbReference type="FunFam" id="3.60.21.10:FF:000015">
    <property type="entry name" value="Vacuolar protein sorting-associated protein 29"/>
    <property type="match status" value="1"/>
</dbReference>
<accession>A0A7S3NIH3</accession>
<dbReference type="GO" id="GO:0015031">
    <property type="term" value="P:protein transport"/>
    <property type="evidence" value="ECO:0007669"/>
    <property type="project" value="UniProtKB-KW"/>
</dbReference>
<evidence type="ECO:0000259" key="6">
    <source>
        <dbReference type="Pfam" id="PF12850"/>
    </source>
</evidence>
<keyword evidence="3" id="KW-0813">Transport</keyword>
<organism evidence="7">
    <name type="scientific">Aureoumbra lagunensis</name>
    <dbReference type="NCBI Taxonomy" id="44058"/>
    <lineage>
        <taxon>Eukaryota</taxon>
        <taxon>Sar</taxon>
        <taxon>Stramenopiles</taxon>
        <taxon>Ochrophyta</taxon>
        <taxon>Pelagophyceae</taxon>
        <taxon>Pelagomonadales</taxon>
        <taxon>Aureoumbra</taxon>
    </lineage>
</organism>
<dbReference type="Pfam" id="PF12850">
    <property type="entry name" value="Metallophos_2"/>
    <property type="match status" value="1"/>
</dbReference>
<keyword evidence="4" id="KW-0653">Protein transport</keyword>
<dbReference type="InterPro" id="IPR028661">
    <property type="entry name" value="Vps29"/>
</dbReference>
<protein>
    <recommendedName>
        <fullName evidence="2 5">Vacuolar protein sorting-associated protein 29</fullName>
    </recommendedName>
</protein>
<dbReference type="InterPro" id="IPR024654">
    <property type="entry name" value="Calcineurin-like_PHP_lpxH"/>
</dbReference>
<evidence type="ECO:0000256" key="5">
    <source>
        <dbReference type="RuleBase" id="RU362040"/>
    </source>
</evidence>
<dbReference type="EMBL" id="HBIJ01000688">
    <property type="protein sequence ID" value="CAE0359787.1"/>
    <property type="molecule type" value="Transcribed_RNA"/>
</dbReference>
<evidence type="ECO:0000256" key="1">
    <source>
        <dbReference type="ARBA" id="ARBA00005945"/>
    </source>
</evidence>
<feature type="domain" description="Calcineurin-like phosphoesterase" evidence="6">
    <location>
        <begin position="9"/>
        <end position="162"/>
    </location>
</feature>
<dbReference type="PANTHER" id="PTHR11124">
    <property type="entry name" value="VACUOLAR SORTING PROTEIN VPS29"/>
    <property type="match status" value="1"/>
</dbReference>
<dbReference type="InterPro" id="IPR029052">
    <property type="entry name" value="Metallo-depent_PP-like"/>
</dbReference>
<dbReference type="SUPFAM" id="SSF56300">
    <property type="entry name" value="Metallo-dependent phosphatases"/>
    <property type="match status" value="1"/>
</dbReference>
<dbReference type="GO" id="GO:0042147">
    <property type="term" value="P:retrograde transport, endosome to Golgi"/>
    <property type="evidence" value="ECO:0007669"/>
    <property type="project" value="InterPro"/>
</dbReference>
<gene>
    <name evidence="7" type="ORF">ALAG00032_LOCUS516</name>
</gene>
<dbReference type="NCBIfam" id="TIGR00040">
    <property type="entry name" value="yfcE"/>
    <property type="match status" value="1"/>
</dbReference>
<proteinExistence type="inferred from homology"/>
<dbReference type="GO" id="GO:0005829">
    <property type="term" value="C:cytosol"/>
    <property type="evidence" value="ECO:0007669"/>
    <property type="project" value="GOC"/>
</dbReference>
<dbReference type="InterPro" id="IPR000979">
    <property type="entry name" value="Phosphodiesterase_MJ0936/Vps29"/>
</dbReference>
<reference evidence="7" key="1">
    <citation type="submission" date="2021-01" db="EMBL/GenBank/DDBJ databases">
        <authorList>
            <person name="Corre E."/>
            <person name="Pelletier E."/>
            <person name="Niang G."/>
            <person name="Scheremetjew M."/>
            <person name="Finn R."/>
            <person name="Kale V."/>
            <person name="Holt S."/>
            <person name="Cochrane G."/>
            <person name="Meng A."/>
            <person name="Brown T."/>
            <person name="Cohen L."/>
        </authorList>
    </citation>
    <scope>NUCLEOTIDE SEQUENCE</scope>
    <source>
        <strain evidence="7">CCMP1510</strain>
    </source>
</reference>
<name>A0A7S3NIH3_9STRA</name>